<keyword evidence="2" id="KW-1185">Reference proteome</keyword>
<dbReference type="RefSeq" id="XP_062794919.1">
    <property type="nucleotide sequence ID" value="XM_062938868.1"/>
</dbReference>
<evidence type="ECO:0000313" key="2">
    <source>
        <dbReference type="Proteomes" id="UP001329825"/>
    </source>
</evidence>
<dbReference type="EMBL" id="CP141890">
    <property type="protein sequence ID" value="WRT70180.1"/>
    <property type="molecule type" value="Genomic_DNA"/>
</dbReference>
<accession>A0ABZ1D7X8</accession>
<gene>
    <name evidence="1" type="ORF">IL334_007174</name>
</gene>
<dbReference type="GeneID" id="87959304"/>
<organism evidence="1 2">
    <name type="scientific">Kwoniella shivajii</name>
    <dbReference type="NCBI Taxonomy" id="564305"/>
    <lineage>
        <taxon>Eukaryota</taxon>
        <taxon>Fungi</taxon>
        <taxon>Dikarya</taxon>
        <taxon>Basidiomycota</taxon>
        <taxon>Agaricomycotina</taxon>
        <taxon>Tremellomycetes</taxon>
        <taxon>Tremellales</taxon>
        <taxon>Cryptococcaceae</taxon>
        <taxon>Kwoniella</taxon>
    </lineage>
</organism>
<dbReference type="Proteomes" id="UP001329825">
    <property type="component" value="Chromosome 10"/>
</dbReference>
<protein>
    <submittedName>
        <fullName evidence="1">Uncharacterized protein</fullName>
    </submittedName>
</protein>
<sequence length="108" mass="11990">MTAANQAPVKPISINPEETYIQISYTTSEPPKLAYQGVELEYKGPVGELKGEGIFQVLHQDNASPVKRSEELWLNKKDGLVKELKGLNGVTGVNAMGELKMRSKREEF</sequence>
<name>A0ABZ1D7X8_9TREE</name>
<evidence type="ECO:0000313" key="1">
    <source>
        <dbReference type="EMBL" id="WRT70180.1"/>
    </source>
</evidence>
<reference evidence="1 2" key="1">
    <citation type="submission" date="2024-01" db="EMBL/GenBank/DDBJ databases">
        <title>Comparative genomics of Cryptococcus and Kwoniella reveals pathogenesis evolution and contrasting modes of karyotype evolution via chromosome fusion or intercentromeric recombination.</title>
        <authorList>
            <person name="Coelho M.A."/>
            <person name="David-Palma M."/>
            <person name="Shea T."/>
            <person name="Bowers K."/>
            <person name="McGinley-Smith S."/>
            <person name="Mohammad A.W."/>
            <person name="Gnirke A."/>
            <person name="Yurkov A.M."/>
            <person name="Nowrousian M."/>
            <person name="Sun S."/>
            <person name="Cuomo C.A."/>
            <person name="Heitman J."/>
        </authorList>
    </citation>
    <scope>NUCLEOTIDE SEQUENCE [LARGE SCALE GENOMIC DNA]</scope>
    <source>
        <strain evidence="1">CBS 11374</strain>
    </source>
</reference>
<proteinExistence type="predicted"/>